<comment type="subunit">
    <text evidence="9">Heteromultimer composed of HisG and HisZ subunits.</text>
</comment>
<dbReference type="PANTHER" id="PTHR43707">
    <property type="entry name" value="HISTIDYL-TRNA SYNTHETASE"/>
    <property type="match status" value="1"/>
</dbReference>
<dbReference type="SUPFAM" id="SSF55681">
    <property type="entry name" value="Class II aaRS and biotin synthetases"/>
    <property type="match status" value="1"/>
</dbReference>
<dbReference type="InterPro" id="IPR045864">
    <property type="entry name" value="aa-tRNA-synth_II/BPL/LPL"/>
</dbReference>
<keyword evidence="12" id="KW-0328">Glycosyltransferase</keyword>
<accession>A0A9D1LY35</accession>
<evidence type="ECO:0000256" key="8">
    <source>
        <dbReference type="ARBA" id="ARBA00025246"/>
    </source>
</evidence>
<protein>
    <recommendedName>
        <fullName evidence="4 9">ATP phosphoribosyltransferase regulatory subunit</fullName>
    </recommendedName>
</protein>
<dbReference type="GO" id="GO:0016757">
    <property type="term" value="F:glycosyltransferase activity"/>
    <property type="evidence" value="ECO:0007669"/>
    <property type="project" value="UniProtKB-KW"/>
</dbReference>
<dbReference type="AlphaFoldDB" id="A0A9D1LY35"/>
<feature type="binding site" evidence="10">
    <location>
        <position position="129"/>
    </location>
    <ligand>
        <name>L-histidine</name>
        <dbReference type="ChEBI" id="CHEBI:57595"/>
    </ligand>
</feature>
<dbReference type="InterPro" id="IPR004517">
    <property type="entry name" value="HisZ"/>
</dbReference>
<evidence type="ECO:0000256" key="4">
    <source>
        <dbReference type="ARBA" id="ARBA00020397"/>
    </source>
</evidence>
<dbReference type="GO" id="GO:0140096">
    <property type="term" value="F:catalytic activity, acting on a protein"/>
    <property type="evidence" value="ECO:0007669"/>
    <property type="project" value="UniProtKB-ARBA"/>
</dbReference>
<feature type="binding site" evidence="10">
    <location>
        <begin position="81"/>
        <end position="83"/>
    </location>
    <ligand>
        <name>L-histidine</name>
        <dbReference type="ChEBI" id="CHEBI:57595"/>
    </ligand>
</feature>
<feature type="binding site" evidence="10">
    <location>
        <begin position="272"/>
        <end position="273"/>
    </location>
    <ligand>
        <name>L-histidine</name>
        <dbReference type="ChEBI" id="CHEBI:57595"/>
    </ligand>
</feature>
<evidence type="ECO:0000256" key="7">
    <source>
        <dbReference type="ARBA" id="ARBA00023102"/>
    </source>
</evidence>
<dbReference type="GO" id="GO:0006427">
    <property type="term" value="P:histidyl-tRNA aminoacylation"/>
    <property type="evidence" value="ECO:0007669"/>
    <property type="project" value="TreeGrafter"/>
</dbReference>
<dbReference type="CDD" id="cd00773">
    <property type="entry name" value="HisRS-like_core"/>
    <property type="match status" value="1"/>
</dbReference>
<dbReference type="InterPro" id="IPR041715">
    <property type="entry name" value="HisRS-like_core"/>
</dbReference>
<evidence type="ECO:0000256" key="3">
    <source>
        <dbReference type="ARBA" id="ARBA00005539"/>
    </source>
</evidence>
<organism evidence="12 13">
    <name type="scientific">Candidatus Limousia pullorum</name>
    <dbReference type="NCBI Taxonomy" id="2840860"/>
    <lineage>
        <taxon>Bacteria</taxon>
        <taxon>Bacillati</taxon>
        <taxon>Bacillota</taxon>
        <taxon>Clostridia</taxon>
        <taxon>Eubacteriales</taxon>
        <taxon>Oscillospiraceae</taxon>
        <taxon>Oscillospiraceae incertae sedis</taxon>
        <taxon>Candidatus Limousia</taxon>
    </lineage>
</organism>
<evidence type="ECO:0000256" key="5">
    <source>
        <dbReference type="ARBA" id="ARBA00022490"/>
    </source>
</evidence>
<evidence type="ECO:0000256" key="2">
    <source>
        <dbReference type="ARBA" id="ARBA00004667"/>
    </source>
</evidence>
<evidence type="ECO:0000256" key="10">
    <source>
        <dbReference type="PIRSR" id="PIRSR001549-1"/>
    </source>
</evidence>
<feature type="domain" description="Class II Histidinyl-tRNA synthetase (HisRS)-like catalytic core" evidence="11">
    <location>
        <begin position="11"/>
        <end position="317"/>
    </location>
</feature>
<evidence type="ECO:0000313" key="12">
    <source>
        <dbReference type="EMBL" id="HIU50305.1"/>
    </source>
</evidence>
<dbReference type="PIRSF" id="PIRSF001549">
    <property type="entry name" value="His-tRNA_synth"/>
    <property type="match status" value="1"/>
</dbReference>
<evidence type="ECO:0000259" key="11">
    <source>
        <dbReference type="Pfam" id="PF13393"/>
    </source>
</evidence>
<comment type="subcellular location">
    <subcellularLocation>
        <location evidence="1 9">Cytoplasm</location>
    </subcellularLocation>
</comment>
<comment type="similarity">
    <text evidence="3 9">Belongs to the class-II aminoacyl-tRNA synthetase family. HisZ subfamily.</text>
</comment>
<feature type="binding site" evidence="10">
    <location>
        <position position="125"/>
    </location>
    <ligand>
        <name>L-histidine</name>
        <dbReference type="ChEBI" id="CHEBI:57595"/>
    </ligand>
</feature>
<evidence type="ECO:0000256" key="6">
    <source>
        <dbReference type="ARBA" id="ARBA00022605"/>
    </source>
</evidence>
<keyword evidence="7 9" id="KW-0368">Histidine biosynthesis</keyword>
<evidence type="ECO:0000256" key="9">
    <source>
        <dbReference type="HAMAP-Rule" id="MF_00125"/>
    </source>
</evidence>
<dbReference type="GO" id="GO:0004821">
    <property type="term" value="F:histidine-tRNA ligase activity"/>
    <property type="evidence" value="ECO:0007669"/>
    <property type="project" value="TreeGrafter"/>
</dbReference>
<dbReference type="GO" id="GO:0000105">
    <property type="term" value="P:L-histidine biosynthetic process"/>
    <property type="evidence" value="ECO:0007669"/>
    <property type="project" value="UniProtKB-UniRule"/>
</dbReference>
<evidence type="ECO:0000256" key="1">
    <source>
        <dbReference type="ARBA" id="ARBA00004496"/>
    </source>
</evidence>
<evidence type="ECO:0000313" key="13">
    <source>
        <dbReference type="Proteomes" id="UP000824118"/>
    </source>
</evidence>
<proteinExistence type="inferred from homology"/>
<dbReference type="InterPro" id="IPR004516">
    <property type="entry name" value="HisRS/HisZ"/>
</dbReference>
<comment type="function">
    <text evidence="8 9">Required for the first step of histidine biosynthesis. May allow the feedback regulation of ATP phosphoribosyltransferase activity by histidine.</text>
</comment>
<dbReference type="Proteomes" id="UP000824118">
    <property type="component" value="Unassembled WGS sequence"/>
</dbReference>
<keyword evidence="5 9" id="KW-0963">Cytoplasm</keyword>
<gene>
    <name evidence="9" type="primary">hisZ</name>
    <name evidence="12" type="ORF">IAD22_04765</name>
</gene>
<comment type="caution">
    <text evidence="12">The sequence shown here is derived from an EMBL/GenBank/DDBJ whole genome shotgun (WGS) entry which is preliminary data.</text>
</comment>
<name>A0A9D1LY35_9FIRM</name>
<dbReference type="Pfam" id="PF13393">
    <property type="entry name" value="tRNA-synt_His"/>
    <property type="match status" value="1"/>
</dbReference>
<reference evidence="12" key="1">
    <citation type="submission" date="2020-10" db="EMBL/GenBank/DDBJ databases">
        <authorList>
            <person name="Gilroy R."/>
        </authorList>
    </citation>
    <scope>NUCLEOTIDE SEQUENCE</scope>
    <source>
        <strain evidence="12">ChiGjej1B1-1684</strain>
    </source>
</reference>
<dbReference type="Gene3D" id="3.30.930.10">
    <property type="entry name" value="Bira Bifunctional Protein, Domain 2"/>
    <property type="match status" value="1"/>
</dbReference>
<comment type="pathway">
    <text evidence="2 9">Amino-acid biosynthesis; L-histidine biosynthesis; L-histidine from 5-phospho-alpha-D-ribose 1-diphosphate: step 1/9.</text>
</comment>
<dbReference type="HAMAP" id="MF_00125">
    <property type="entry name" value="HisZ"/>
    <property type="match status" value="1"/>
</dbReference>
<reference evidence="12" key="2">
    <citation type="journal article" date="2021" name="PeerJ">
        <title>Extensive microbial diversity within the chicken gut microbiome revealed by metagenomics and culture.</title>
        <authorList>
            <person name="Gilroy R."/>
            <person name="Ravi A."/>
            <person name="Getino M."/>
            <person name="Pursley I."/>
            <person name="Horton D.L."/>
            <person name="Alikhan N.F."/>
            <person name="Baker D."/>
            <person name="Gharbi K."/>
            <person name="Hall N."/>
            <person name="Watson M."/>
            <person name="Adriaenssens E.M."/>
            <person name="Foster-Nyarko E."/>
            <person name="Jarju S."/>
            <person name="Secka A."/>
            <person name="Antonio M."/>
            <person name="Oren A."/>
            <person name="Chaudhuri R.R."/>
            <person name="La Ragione R."/>
            <person name="Hildebrand F."/>
            <person name="Pallen M.J."/>
        </authorList>
    </citation>
    <scope>NUCLEOTIDE SEQUENCE</scope>
    <source>
        <strain evidence="12">ChiGjej1B1-1684</strain>
    </source>
</reference>
<dbReference type="GO" id="GO:0005737">
    <property type="term" value="C:cytoplasm"/>
    <property type="evidence" value="ECO:0007669"/>
    <property type="project" value="UniProtKB-SubCell"/>
</dbReference>
<dbReference type="PANTHER" id="PTHR43707:SF6">
    <property type="entry name" value="ATP PHOSPHORIBOSYLTRANSFERASE REGULATORY SUBUNIT"/>
    <property type="match status" value="1"/>
</dbReference>
<keyword evidence="12" id="KW-0808">Transferase</keyword>
<dbReference type="EMBL" id="DVNG01000067">
    <property type="protein sequence ID" value="HIU50305.1"/>
    <property type="molecule type" value="Genomic_DNA"/>
</dbReference>
<comment type="miscellaneous">
    <text evidence="9">This function is generally fulfilled by the C-terminal part of HisG, which is missing in some bacteria such as this one.</text>
</comment>
<keyword evidence="6 9" id="KW-0028">Amino-acid biosynthesis</keyword>
<sequence>MKKYMMITPEGTKDFLFEECNVFDSICDKIQNVFEDFGYRKVITPGVEFFDLFSADSWGIPQEDMFKATDSKGRILVMRPDSTLPIARMAATRLKNHTLPIRLYYRQAIYQNKPSLMGKSCEVLQMGVEYLGAVGKCADLDIISAAIESLSSVFEDFRIEIGHAGLFKVLSDNLNVSEEIREDIRIAIESKNYPALNDILDGLEDSLSVRAMRSLPKLFGGIDVLEKALEMEEFSPASGELNYIMDLYRGLCELGYGDKITIDLGLVQRNDYYSGIVFSGYVDGSGAAILSGGRYDTLLDNFSVPMGAAGFALNIDEMAQVKFKSGFFEPSTPSQVLVFAEKGYEVEAVKYARSLRKTGVKAELSSFDKEEDAKAYAKAGNIGKIIKVSEDITEIK</sequence>